<reference evidence="1" key="1">
    <citation type="journal article" date="2015" name="Nature">
        <title>Complex archaea that bridge the gap between prokaryotes and eukaryotes.</title>
        <authorList>
            <person name="Spang A."/>
            <person name="Saw J.H."/>
            <person name="Jorgensen S.L."/>
            <person name="Zaremba-Niedzwiedzka K."/>
            <person name="Martijn J."/>
            <person name="Lind A.E."/>
            <person name="van Eijk R."/>
            <person name="Schleper C."/>
            <person name="Guy L."/>
            <person name="Ettema T.J."/>
        </authorList>
    </citation>
    <scope>NUCLEOTIDE SEQUENCE</scope>
</reference>
<dbReference type="InterPro" id="IPR001806">
    <property type="entry name" value="Small_GTPase"/>
</dbReference>
<gene>
    <name evidence="1" type="ORF">LCGC14_0746660</name>
</gene>
<organism evidence="1">
    <name type="scientific">marine sediment metagenome</name>
    <dbReference type="NCBI Taxonomy" id="412755"/>
    <lineage>
        <taxon>unclassified sequences</taxon>
        <taxon>metagenomes</taxon>
        <taxon>ecological metagenomes</taxon>
    </lineage>
</organism>
<dbReference type="InterPro" id="IPR052705">
    <property type="entry name" value="Gliding_Motility_GTPase"/>
</dbReference>
<comment type="caution">
    <text evidence="1">The sequence shown here is derived from an EMBL/GenBank/DDBJ whole genome shotgun (WGS) entry which is preliminary data.</text>
</comment>
<protein>
    <submittedName>
        <fullName evidence="1">Uncharacterized protein</fullName>
    </submittedName>
</protein>
<proteinExistence type="predicted"/>
<dbReference type="GO" id="GO:0005525">
    <property type="term" value="F:GTP binding"/>
    <property type="evidence" value="ECO:0007669"/>
    <property type="project" value="InterPro"/>
</dbReference>
<dbReference type="PANTHER" id="PTHR42708">
    <property type="entry name" value="ATP/GTP-BINDING PROTEIN-RELATED"/>
    <property type="match status" value="1"/>
</dbReference>
<sequence length="199" mass="23211">MIMIIDHCDKTISIKIVYFGPAFSGKTTSIKALFTQLGRGDKIHSIESTVSRTLFFDYGTVTFQNQEWKLKIHIYTTTGQDFYFITRPITLRAVDGVILVLDSQREVYDRNLASWNELISYFRESIEYIPIIIAFNKQDLQEKLNPEEFLREINFKEYKNIESRYTSALLGEGILDCFEDILGLTLEKYYKNKLISVVN</sequence>
<dbReference type="InterPro" id="IPR027417">
    <property type="entry name" value="P-loop_NTPase"/>
</dbReference>
<dbReference type="CDD" id="cd00882">
    <property type="entry name" value="Ras_like_GTPase"/>
    <property type="match status" value="1"/>
</dbReference>
<dbReference type="GO" id="GO:0003924">
    <property type="term" value="F:GTPase activity"/>
    <property type="evidence" value="ECO:0007669"/>
    <property type="project" value="InterPro"/>
</dbReference>
<dbReference type="Gene3D" id="3.40.50.300">
    <property type="entry name" value="P-loop containing nucleotide triphosphate hydrolases"/>
    <property type="match status" value="1"/>
</dbReference>
<dbReference type="EMBL" id="LAZR01001782">
    <property type="protein sequence ID" value="KKN39104.1"/>
    <property type="molecule type" value="Genomic_DNA"/>
</dbReference>
<dbReference type="PANTHER" id="PTHR42708:SF1">
    <property type="entry name" value="GLIDING MOTILITY PROTEIN MGLA"/>
    <property type="match status" value="1"/>
</dbReference>
<dbReference type="AlphaFoldDB" id="A0A0F9Q9C7"/>
<evidence type="ECO:0000313" key="1">
    <source>
        <dbReference type="EMBL" id="KKN39104.1"/>
    </source>
</evidence>
<accession>A0A0F9Q9C7</accession>
<dbReference type="Pfam" id="PF00071">
    <property type="entry name" value="Ras"/>
    <property type="match status" value="1"/>
</dbReference>
<name>A0A0F9Q9C7_9ZZZZ</name>
<dbReference type="SUPFAM" id="SSF52540">
    <property type="entry name" value="P-loop containing nucleoside triphosphate hydrolases"/>
    <property type="match status" value="1"/>
</dbReference>